<feature type="domain" description="Glucose-methanol-choline oxidoreductase N-terminal" evidence="5">
    <location>
        <begin position="280"/>
        <end position="294"/>
    </location>
</feature>
<gene>
    <name evidence="6" type="ORF">CBYS24578_00017815</name>
</gene>
<dbReference type="InterPro" id="IPR000172">
    <property type="entry name" value="GMC_OxRdtase_N"/>
</dbReference>
<dbReference type="InterPro" id="IPR012132">
    <property type="entry name" value="GMC_OxRdtase"/>
</dbReference>
<reference evidence="6" key="1">
    <citation type="submission" date="2021-10" db="EMBL/GenBank/DDBJ databases">
        <authorList>
            <person name="Piombo E."/>
        </authorList>
    </citation>
    <scope>NUCLEOTIDE SEQUENCE</scope>
</reference>
<evidence type="ECO:0000256" key="3">
    <source>
        <dbReference type="RuleBase" id="RU003968"/>
    </source>
</evidence>
<dbReference type="Pfam" id="PF00732">
    <property type="entry name" value="GMC_oxred_N"/>
    <property type="match status" value="1"/>
</dbReference>
<accession>A0A9N9UBJ6</accession>
<comment type="similarity">
    <text evidence="1 3">Belongs to the GMC oxidoreductase family.</text>
</comment>
<dbReference type="PIRSF" id="PIRSF000137">
    <property type="entry name" value="Alcohol_oxidase"/>
    <property type="match status" value="1"/>
</dbReference>
<sequence length="614" mass="66185">MSSTSFDFVIVGGGTAGLVVASRLSENPAHRVLVLEAGIEHIDDSNVKTPAFYAGSFHSDSDWDFKSEPQPQLNGRTINLHQGRALGGSSTINAQVFVPPGKHAVDAWEESGNPGWNWQGLEAYYAKSHTFPGATKTTDGQSPLEQTSRGPIQVSLPGDPLHPIHEAWKGTFEAQGHYVSPDPWLREPTGAFSCLATVDGSTKERSYATNAYYRPVAHRNNLKVIEYVVVERIIFETDGPAIKATGVQYRDNDLSYGATGVKNDEIHTVTAVKEVILAAGALQSPKLLELSGVGNPRVLSSNGIQVVKELPGVGENLQDHIVCPIGVRAIDGIDTMDPLAREEVDAFLSATEEYKTHKTGILASSGMTTYAYIPITAELPRDASEDLEKLLHENKPGAGNVHGSLAEDLHGFFAKLLADRTKPTGVFLSVLGQAGPTPVPGTWLTLVAYLPHPLSLGSVHIRSKQASENPGINPKHLSHPVIDPKYLSHPVDIEILAHQMRFLGNFAASSPFSKLLEQPLQYLDPASNFTDLDKAKEYIQANAISMWHYAGTCAMLPEGKGGVVDAQLKVHGINNLRIVDSSVIPIITTGNLQSTVYAIAEKAADLIKADYGEV</sequence>
<comment type="cofactor">
    <cofactor evidence="2">
        <name>FAD</name>
        <dbReference type="ChEBI" id="CHEBI:57692"/>
    </cofactor>
</comment>
<dbReference type="GO" id="GO:0016614">
    <property type="term" value="F:oxidoreductase activity, acting on CH-OH group of donors"/>
    <property type="evidence" value="ECO:0007669"/>
    <property type="project" value="InterPro"/>
</dbReference>
<feature type="domain" description="Glucose-methanol-choline oxidoreductase N-terminal" evidence="4">
    <location>
        <begin position="83"/>
        <end position="106"/>
    </location>
</feature>
<dbReference type="EMBL" id="CABFNO020001406">
    <property type="protein sequence ID" value="CAG9986897.1"/>
    <property type="molecule type" value="Genomic_DNA"/>
</dbReference>
<dbReference type="Gene3D" id="3.30.560.10">
    <property type="entry name" value="Glucose Oxidase, domain 3"/>
    <property type="match status" value="1"/>
</dbReference>
<dbReference type="PROSITE" id="PS00624">
    <property type="entry name" value="GMC_OXRED_2"/>
    <property type="match status" value="1"/>
</dbReference>
<dbReference type="OrthoDB" id="269227at2759"/>
<evidence type="ECO:0000256" key="2">
    <source>
        <dbReference type="PIRSR" id="PIRSR000137-2"/>
    </source>
</evidence>
<dbReference type="AlphaFoldDB" id="A0A9N9UBJ6"/>
<dbReference type="Proteomes" id="UP000754883">
    <property type="component" value="Unassembled WGS sequence"/>
</dbReference>
<protein>
    <recommendedName>
        <fullName evidence="4 5">Glucose-methanol-choline oxidoreductase N-terminal domain-containing protein</fullName>
    </recommendedName>
</protein>
<dbReference type="SUPFAM" id="SSF54373">
    <property type="entry name" value="FAD-linked reductases, C-terminal domain"/>
    <property type="match status" value="1"/>
</dbReference>
<keyword evidence="7" id="KW-1185">Reference proteome</keyword>
<keyword evidence="3" id="KW-0285">Flavoprotein</keyword>
<dbReference type="InterPro" id="IPR036188">
    <property type="entry name" value="FAD/NAD-bd_sf"/>
</dbReference>
<dbReference type="Pfam" id="PF05199">
    <property type="entry name" value="GMC_oxred_C"/>
    <property type="match status" value="1"/>
</dbReference>
<evidence type="ECO:0000313" key="6">
    <source>
        <dbReference type="EMBL" id="CAG9986897.1"/>
    </source>
</evidence>
<feature type="binding site" evidence="2">
    <location>
        <position position="230"/>
    </location>
    <ligand>
        <name>FAD</name>
        <dbReference type="ChEBI" id="CHEBI:57692"/>
    </ligand>
</feature>
<feature type="binding site" evidence="2">
    <location>
        <begin position="93"/>
        <end position="96"/>
    </location>
    <ligand>
        <name>FAD</name>
        <dbReference type="ChEBI" id="CHEBI:57692"/>
    </ligand>
</feature>
<evidence type="ECO:0000256" key="1">
    <source>
        <dbReference type="ARBA" id="ARBA00010790"/>
    </source>
</evidence>
<dbReference type="GO" id="GO:0050660">
    <property type="term" value="F:flavin adenine dinucleotide binding"/>
    <property type="evidence" value="ECO:0007669"/>
    <property type="project" value="InterPro"/>
</dbReference>
<dbReference type="InterPro" id="IPR007867">
    <property type="entry name" value="GMC_OxRtase_C"/>
</dbReference>
<dbReference type="PROSITE" id="PS00623">
    <property type="entry name" value="GMC_OXRED_1"/>
    <property type="match status" value="1"/>
</dbReference>
<keyword evidence="2 3" id="KW-0274">FAD</keyword>
<proteinExistence type="inferred from homology"/>
<dbReference type="PANTHER" id="PTHR11552:SF210">
    <property type="entry name" value="GLUCOSE-METHANOL-CHOLINE OXIDOREDUCTASE N-TERMINAL DOMAIN-CONTAINING PROTEIN-RELATED"/>
    <property type="match status" value="1"/>
</dbReference>
<name>A0A9N9UBJ6_9HYPO</name>
<evidence type="ECO:0000259" key="4">
    <source>
        <dbReference type="PROSITE" id="PS00623"/>
    </source>
</evidence>
<evidence type="ECO:0000313" key="7">
    <source>
        <dbReference type="Proteomes" id="UP000754883"/>
    </source>
</evidence>
<evidence type="ECO:0000259" key="5">
    <source>
        <dbReference type="PROSITE" id="PS00624"/>
    </source>
</evidence>
<comment type="caution">
    <text evidence="6">The sequence shown here is derived from an EMBL/GenBank/DDBJ whole genome shotgun (WGS) entry which is preliminary data.</text>
</comment>
<feature type="binding site" evidence="2">
    <location>
        <begin position="547"/>
        <end position="548"/>
    </location>
    <ligand>
        <name>FAD</name>
        <dbReference type="ChEBI" id="CHEBI:57692"/>
    </ligand>
</feature>
<organism evidence="6 7">
    <name type="scientific">Clonostachys byssicola</name>
    <dbReference type="NCBI Taxonomy" id="160290"/>
    <lineage>
        <taxon>Eukaryota</taxon>
        <taxon>Fungi</taxon>
        <taxon>Dikarya</taxon>
        <taxon>Ascomycota</taxon>
        <taxon>Pezizomycotina</taxon>
        <taxon>Sordariomycetes</taxon>
        <taxon>Hypocreomycetidae</taxon>
        <taxon>Hypocreales</taxon>
        <taxon>Bionectriaceae</taxon>
        <taxon>Clonostachys</taxon>
    </lineage>
</organism>
<dbReference type="SUPFAM" id="SSF51905">
    <property type="entry name" value="FAD/NAD(P)-binding domain"/>
    <property type="match status" value="1"/>
</dbReference>
<dbReference type="PANTHER" id="PTHR11552">
    <property type="entry name" value="GLUCOSE-METHANOL-CHOLINE GMC OXIDOREDUCTASE"/>
    <property type="match status" value="1"/>
</dbReference>
<dbReference type="Gene3D" id="3.50.50.60">
    <property type="entry name" value="FAD/NAD(P)-binding domain"/>
    <property type="match status" value="1"/>
</dbReference>